<organism evidence="1 2">
    <name type="scientific">Arthrobacter phage CapnMurica</name>
    <dbReference type="NCBI Taxonomy" id="1772294"/>
    <lineage>
        <taxon>Viruses</taxon>
        <taxon>Duplodnaviria</taxon>
        <taxon>Heunggongvirae</taxon>
        <taxon>Uroviricota</taxon>
        <taxon>Caudoviricetes</taxon>
        <taxon>Gordonvirus</taxon>
        <taxon>Gordonvirus captnmurica</taxon>
    </lineage>
</organism>
<evidence type="ECO:0000313" key="1">
    <source>
        <dbReference type="EMBL" id="ALY08666.1"/>
    </source>
</evidence>
<dbReference type="KEGG" id="vg:40079319"/>
<reference evidence="1 2" key="1">
    <citation type="submission" date="2015-11" db="EMBL/GenBank/DDBJ databases">
        <authorList>
            <person name="Amegashie A.K."/>
            <person name="Borst K.R."/>
            <person name="Casazza W.J."/>
            <person name="Chen K.H."/>
            <person name="Evans D.R."/>
            <person name="Huang J."/>
            <person name="Kaku B.M."/>
            <person name="Khetarpal S.K."/>
            <person name="Keifer M.E."/>
            <person name="Kolev H.M."/>
            <person name="McDonald H.N."/>
            <person name="Nkangabwa M.S."/>
            <person name="Rickstrew G.A."/>
            <person name="Schlossman J.R."/>
            <person name="Tender C.M."/>
            <person name="Thomas C.G."/>
            <person name="Vanderveen L.N."/>
            <person name="Varma R.N."/>
            <person name="Wong N."/>
            <person name="Zhang C.W."/>
            <person name="Cutting C.L."/>
            <person name="Davison P.A."/>
            <person name="Braun M.A."/>
            <person name="Lopez A.J."/>
            <person name="Jarvik J.W."/>
            <person name="Bradley K.W."/>
            <person name="Asai D.J."/>
            <person name="Bowman C.A."/>
            <person name="Russell D.A."/>
            <person name="Pope W.H."/>
            <person name="Jacobs-Sera D."/>
            <person name="Hendrix R.W."/>
            <person name="Hatfull G.F."/>
        </authorList>
    </citation>
    <scope>NUCLEOTIDE SEQUENCE [LARGE SCALE GENOMIC DNA]</scope>
</reference>
<sequence>MVIHETHVMIITPIRTEECADCWACTCHSPDNVFEEPCKRTFKID</sequence>
<name>A0A0U4IJS4_9CAUD</name>
<keyword evidence="2" id="KW-1185">Reference proteome</keyword>
<dbReference type="EMBL" id="KU160641">
    <property type="protein sequence ID" value="ALY08666.1"/>
    <property type="molecule type" value="Genomic_DNA"/>
</dbReference>
<proteinExistence type="predicted"/>
<accession>A0A0U4IJS4</accession>
<dbReference type="OrthoDB" id="38671at10239"/>
<dbReference type="Proteomes" id="UP000222888">
    <property type="component" value="Segment"/>
</dbReference>
<dbReference type="RefSeq" id="YP_009603439.1">
    <property type="nucleotide sequence ID" value="NC_041951.1"/>
</dbReference>
<gene>
    <name evidence="1" type="primary">66</name>
    <name evidence="1" type="ORF">CAPNMURICA_66</name>
</gene>
<evidence type="ECO:0000313" key="2">
    <source>
        <dbReference type="Proteomes" id="UP000222888"/>
    </source>
</evidence>
<dbReference type="GeneID" id="40079319"/>
<protein>
    <submittedName>
        <fullName evidence="1">Uncharacterized protein</fullName>
    </submittedName>
</protein>